<dbReference type="Proteomes" id="UP000799438">
    <property type="component" value="Unassembled WGS sequence"/>
</dbReference>
<organism evidence="1 2">
    <name type="scientific">Aplosporella prunicola CBS 121167</name>
    <dbReference type="NCBI Taxonomy" id="1176127"/>
    <lineage>
        <taxon>Eukaryota</taxon>
        <taxon>Fungi</taxon>
        <taxon>Dikarya</taxon>
        <taxon>Ascomycota</taxon>
        <taxon>Pezizomycotina</taxon>
        <taxon>Dothideomycetes</taxon>
        <taxon>Dothideomycetes incertae sedis</taxon>
        <taxon>Botryosphaeriales</taxon>
        <taxon>Aplosporellaceae</taxon>
        <taxon>Aplosporella</taxon>
    </lineage>
</organism>
<gene>
    <name evidence="1" type="ORF">K452DRAFT_339194</name>
</gene>
<evidence type="ECO:0000313" key="2">
    <source>
        <dbReference type="Proteomes" id="UP000799438"/>
    </source>
</evidence>
<keyword evidence="2" id="KW-1185">Reference proteome</keyword>
<reference evidence="1" key="1">
    <citation type="journal article" date="2020" name="Stud. Mycol.">
        <title>101 Dothideomycetes genomes: a test case for predicting lifestyles and emergence of pathogens.</title>
        <authorList>
            <person name="Haridas S."/>
            <person name="Albert R."/>
            <person name="Binder M."/>
            <person name="Bloem J."/>
            <person name="Labutti K."/>
            <person name="Salamov A."/>
            <person name="Andreopoulos B."/>
            <person name="Baker S."/>
            <person name="Barry K."/>
            <person name="Bills G."/>
            <person name="Bluhm B."/>
            <person name="Cannon C."/>
            <person name="Castanera R."/>
            <person name="Culley D."/>
            <person name="Daum C."/>
            <person name="Ezra D."/>
            <person name="Gonzalez J."/>
            <person name="Henrissat B."/>
            <person name="Kuo A."/>
            <person name="Liang C."/>
            <person name="Lipzen A."/>
            <person name="Lutzoni F."/>
            <person name="Magnuson J."/>
            <person name="Mondo S."/>
            <person name="Nolan M."/>
            <person name="Ohm R."/>
            <person name="Pangilinan J."/>
            <person name="Park H.-J."/>
            <person name="Ramirez L."/>
            <person name="Alfaro M."/>
            <person name="Sun H."/>
            <person name="Tritt A."/>
            <person name="Yoshinaga Y."/>
            <person name="Zwiers L.-H."/>
            <person name="Turgeon B."/>
            <person name="Goodwin S."/>
            <person name="Spatafora J."/>
            <person name="Crous P."/>
            <person name="Grigoriev I."/>
        </authorList>
    </citation>
    <scope>NUCLEOTIDE SEQUENCE</scope>
    <source>
        <strain evidence="1">CBS 121167</strain>
    </source>
</reference>
<dbReference type="GeneID" id="54302798"/>
<protein>
    <recommendedName>
        <fullName evidence="3">HNH nuclease domain-containing protein</fullName>
    </recommendedName>
</protein>
<evidence type="ECO:0000313" key="1">
    <source>
        <dbReference type="EMBL" id="KAF2138020.1"/>
    </source>
</evidence>
<proteinExistence type="predicted"/>
<name>A0A6A6B1U1_9PEZI</name>
<evidence type="ECO:0008006" key="3">
    <source>
        <dbReference type="Google" id="ProtNLM"/>
    </source>
</evidence>
<dbReference type="AlphaFoldDB" id="A0A6A6B1U1"/>
<accession>A0A6A6B1U1</accession>
<dbReference type="RefSeq" id="XP_033393733.1">
    <property type="nucleotide sequence ID" value="XM_033545295.1"/>
</dbReference>
<dbReference type="EMBL" id="ML995498">
    <property type="protein sequence ID" value="KAF2138020.1"/>
    <property type="molecule type" value="Genomic_DNA"/>
</dbReference>
<sequence length="433" mass="49035">MVFGRTSSHCGLGWRESAFLRAKNNHSIPPEDQGQAVKNAMTNLETLNDQWSRHLDTCDNDSLVLELLQTYKEILEARIAACLAQRNQHEDAGRKANELTENRPLTPDSEVWGRTSYCSWMETWESTVMLQLLLHRQMASIAVQLAPFALESPRNLVITDMQATVNRMIIEPLIAAGTGRSAPNPANTWYAEMLVPFYNASFGLLAGSTMANDSTMVYCQVTGYPYDAQIVPALQIAELDCNYLLGKPLSTYQPTDLENHLLVNALFARGLEESILAIVPVVPSSETSTTTWRLAVVDEDQRNIIAGKLVHLDNAATWGRWDGQWLQFRNICRPSAERLYARFVYTVIKLRIKQDRAPPPPGWYKYIKSLWPSPRPWVNTSLIMKIALAIGDTYVLPSLLRNETFQFVQPTLSWEEEHDLAKDLAYTLKQDVY</sequence>